<keyword evidence="3" id="KW-1185">Reference proteome</keyword>
<dbReference type="RefSeq" id="WP_191795000.1">
    <property type="nucleotide sequence ID" value="NZ_JACSQQ010000005.1"/>
</dbReference>
<evidence type="ECO:0000313" key="3">
    <source>
        <dbReference type="Proteomes" id="UP000641803"/>
    </source>
</evidence>
<accession>A0ABR8RP66</accession>
<dbReference type="Proteomes" id="UP000641803">
    <property type="component" value="Unassembled WGS sequence"/>
</dbReference>
<evidence type="ECO:0000313" key="2">
    <source>
        <dbReference type="EMBL" id="MBD7949592.1"/>
    </source>
</evidence>
<proteinExistence type="predicted"/>
<name>A0ABR8RP66_9CELL</name>
<dbReference type="EMBL" id="JACSQQ010000005">
    <property type="protein sequence ID" value="MBD7949592.1"/>
    <property type="molecule type" value="Genomic_DNA"/>
</dbReference>
<feature type="region of interest" description="Disordered" evidence="1">
    <location>
        <begin position="42"/>
        <end position="61"/>
    </location>
</feature>
<evidence type="ECO:0000256" key="1">
    <source>
        <dbReference type="SAM" id="MobiDB-lite"/>
    </source>
</evidence>
<gene>
    <name evidence="2" type="ORF">H9652_04105</name>
</gene>
<reference evidence="2 3" key="1">
    <citation type="submission" date="2020-08" db="EMBL/GenBank/DDBJ databases">
        <title>A Genomic Blueprint of the Chicken Gut Microbiome.</title>
        <authorList>
            <person name="Gilroy R."/>
            <person name="Ravi A."/>
            <person name="Getino M."/>
            <person name="Pursley I."/>
            <person name="Horton D.L."/>
            <person name="Alikhan N.-F."/>
            <person name="Baker D."/>
            <person name="Gharbi K."/>
            <person name="Hall N."/>
            <person name="Watson M."/>
            <person name="Adriaenssens E.M."/>
            <person name="Foster-Nyarko E."/>
            <person name="Jarju S."/>
            <person name="Secka A."/>
            <person name="Antonio M."/>
            <person name="Oren A."/>
            <person name="Chaudhuri R."/>
            <person name="La Ragione R.M."/>
            <person name="Hildebrand F."/>
            <person name="Pallen M.J."/>
        </authorList>
    </citation>
    <scope>NUCLEOTIDE SEQUENCE [LARGE SCALE GENOMIC DNA]</scope>
    <source>
        <strain evidence="2 3">Sa4CUA1</strain>
    </source>
</reference>
<organism evidence="2 3">
    <name type="scientific">Oerskovia rustica</name>
    <dbReference type="NCBI Taxonomy" id="2762237"/>
    <lineage>
        <taxon>Bacteria</taxon>
        <taxon>Bacillati</taxon>
        <taxon>Actinomycetota</taxon>
        <taxon>Actinomycetes</taxon>
        <taxon>Micrococcales</taxon>
        <taxon>Cellulomonadaceae</taxon>
        <taxon>Oerskovia</taxon>
    </lineage>
</organism>
<sequence length="121" mass="12707">MHELTALGDELSRLPAQSLAKVRPIFQKGALNIKTQLQSEASGSRHFGKISPTVSYDTKETQSSIEAEIGPDRDKGGAAGLAGAYFGWSRGGGTLPDPVLALEAEVPNVEKFLGGLLGESL</sequence>
<feature type="compositionally biased region" description="Polar residues" evidence="1">
    <location>
        <begin position="52"/>
        <end position="61"/>
    </location>
</feature>
<comment type="caution">
    <text evidence="2">The sequence shown here is derived from an EMBL/GenBank/DDBJ whole genome shotgun (WGS) entry which is preliminary data.</text>
</comment>
<protein>
    <recommendedName>
        <fullName evidence="4">HK97 gp10 family phage protein</fullName>
    </recommendedName>
</protein>
<evidence type="ECO:0008006" key="4">
    <source>
        <dbReference type="Google" id="ProtNLM"/>
    </source>
</evidence>